<evidence type="ECO:0000313" key="3">
    <source>
        <dbReference type="Proteomes" id="UP001649230"/>
    </source>
</evidence>
<keyword evidence="3" id="KW-1185">Reference proteome</keyword>
<sequence>MKIKLLLVSIVMMMVLLAGCGGPKPDVPIFAMGPNGFPSDVGEKLQTSLTAKIGQAPTIQVVAVPIFSMEKMIVELAAAGNGIFILGDEQFQLLAKQAGFVQLDDIVSPEDYPGGVLGIAEEEGKPAEKHLYGIPLEGNKWLKEQGMDGKGLVAFIPQNFKKVDEAKQVMKILAEK</sequence>
<name>A0ABY3SM28_9BACL</name>
<gene>
    <name evidence="2" type="ORF">L0M14_04575</name>
</gene>
<evidence type="ECO:0000313" key="2">
    <source>
        <dbReference type="EMBL" id="UJF34470.1"/>
    </source>
</evidence>
<keyword evidence="1" id="KW-0732">Signal</keyword>
<dbReference type="Gene3D" id="3.40.190.10">
    <property type="entry name" value="Periplasmic binding protein-like II"/>
    <property type="match status" value="1"/>
</dbReference>
<dbReference type="EMBL" id="CP090978">
    <property type="protein sequence ID" value="UJF34470.1"/>
    <property type="molecule type" value="Genomic_DNA"/>
</dbReference>
<evidence type="ECO:0000256" key="1">
    <source>
        <dbReference type="SAM" id="SignalP"/>
    </source>
</evidence>
<dbReference type="RefSeq" id="WP_235121044.1">
    <property type="nucleotide sequence ID" value="NZ_CP090978.1"/>
</dbReference>
<dbReference type="Proteomes" id="UP001649230">
    <property type="component" value="Chromosome"/>
</dbReference>
<feature type="chain" id="PRO_5047114820" description="Lipoprotein" evidence="1">
    <location>
        <begin position="21"/>
        <end position="176"/>
    </location>
</feature>
<feature type="signal peptide" evidence="1">
    <location>
        <begin position="1"/>
        <end position="20"/>
    </location>
</feature>
<reference evidence="2 3" key="1">
    <citation type="journal article" date="2024" name="Int. J. Syst. Evol. Microbiol.">
        <title>Paenibacillus hexagrammi sp. nov., a novel bacterium isolated from the gut content of Hexagrammos agrammus.</title>
        <authorList>
            <person name="Jung H.K."/>
            <person name="Kim D.G."/>
            <person name="Zin H."/>
            <person name="Park J."/>
            <person name="Jung H."/>
            <person name="Kim Y.O."/>
            <person name="Kong H.J."/>
            <person name="Kim J.W."/>
            <person name="Kim Y.S."/>
        </authorList>
    </citation>
    <scope>NUCLEOTIDE SEQUENCE [LARGE SCALE GENOMIC DNA]</scope>
    <source>
        <strain evidence="2 3">YPD9-1</strain>
    </source>
</reference>
<dbReference type="PROSITE" id="PS51257">
    <property type="entry name" value="PROKAR_LIPOPROTEIN"/>
    <property type="match status" value="1"/>
</dbReference>
<proteinExistence type="predicted"/>
<protein>
    <recommendedName>
        <fullName evidence="4">Lipoprotein</fullName>
    </recommendedName>
</protein>
<organism evidence="2 3">
    <name type="scientific">Paenibacillus hexagrammi</name>
    <dbReference type="NCBI Taxonomy" id="2908839"/>
    <lineage>
        <taxon>Bacteria</taxon>
        <taxon>Bacillati</taxon>
        <taxon>Bacillota</taxon>
        <taxon>Bacilli</taxon>
        <taxon>Bacillales</taxon>
        <taxon>Paenibacillaceae</taxon>
        <taxon>Paenibacillus</taxon>
    </lineage>
</organism>
<evidence type="ECO:0008006" key="4">
    <source>
        <dbReference type="Google" id="ProtNLM"/>
    </source>
</evidence>
<accession>A0ABY3SM28</accession>